<dbReference type="GO" id="GO:0000993">
    <property type="term" value="F:RNA polymerase II complex binding"/>
    <property type="evidence" value="ECO:0007669"/>
    <property type="project" value="TreeGrafter"/>
</dbReference>
<evidence type="ECO:0000256" key="2">
    <source>
        <dbReference type="ARBA" id="ARBA00022803"/>
    </source>
</evidence>
<dbReference type="InterPro" id="IPR011990">
    <property type="entry name" value="TPR-like_helical_dom_sf"/>
</dbReference>
<dbReference type="STRING" id="1121449.SAMN02745704_00570"/>
<dbReference type="GO" id="GO:0006355">
    <property type="term" value="P:regulation of DNA-templated transcription"/>
    <property type="evidence" value="ECO:0007669"/>
    <property type="project" value="InterPro"/>
</dbReference>
<reference evidence="3 4" key="1">
    <citation type="submission" date="2017-02" db="EMBL/GenBank/DDBJ databases">
        <authorList>
            <person name="Peterson S.W."/>
        </authorList>
    </citation>
    <scope>NUCLEOTIDE SEQUENCE [LARGE SCALE GENOMIC DNA]</scope>
    <source>
        <strain evidence="3 4">DSM 16080</strain>
    </source>
</reference>
<dbReference type="InterPro" id="IPR031101">
    <property type="entry name" value="Ctr9"/>
</dbReference>
<dbReference type="Gene3D" id="1.25.40.10">
    <property type="entry name" value="Tetratricopeptide repeat domain"/>
    <property type="match status" value="1"/>
</dbReference>
<dbReference type="EMBL" id="FUYC01000002">
    <property type="protein sequence ID" value="SKA73994.1"/>
    <property type="molecule type" value="Genomic_DNA"/>
</dbReference>
<dbReference type="OrthoDB" id="5455794at2"/>
<keyword evidence="2" id="KW-0802">TPR repeat</keyword>
<gene>
    <name evidence="3" type="ORF">SAMN02745704_00570</name>
</gene>
<accession>A0A1T4W9K4</accession>
<dbReference type="InterPro" id="IPR019734">
    <property type="entry name" value="TPR_rpt"/>
</dbReference>
<keyword evidence="1" id="KW-0677">Repeat</keyword>
<dbReference type="RefSeq" id="WP_159447115.1">
    <property type="nucleotide sequence ID" value="NZ_FUYC01000002.1"/>
</dbReference>
<dbReference type="PANTHER" id="PTHR14027:SF2">
    <property type="entry name" value="RNA POLYMERASE-ASSOCIATED PROTEIN CTR9 HOMOLOG"/>
    <property type="match status" value="1"/>
</dbReference>
<dbReference type="AlphaFoldDB" id="A0A1T4W9K4"/>
<dbReference type="SMART" id="SM00028">
    <property type="entry name" value="TPR"/>
    <property type="match status" value="2"/>
</dbReference>
<name>A0A1T4W9K4_9BACT</name>
<evidence type="ECO:0000313" key="4">
    <source>
        <dbReference type="Proteomes" id="UP000190027"/>
    </source>
</evidence>
<protein>
    <submittedName>
        <fullName evidence="3">Tetratricopeptide repeat-containing protein</fullName>
    </submittedName>
</protein>
<dbReference type="PANTHER" id="PTHR14027">
    <property type="entry name" value="RNA POLYMERASE-ASSOCIATED PROTEIN CTR9"/>
    <property type="match status" value="1"/>
</dbReference>
<proteinExistence type="predicted"/>
<evidence type="ECO:0000256" key="1">
    <source>
        <dbReference type="ARBA" id="ARBA00022737"/>
    </source>
</evidence>
<dbReference type="GO" id="GO:0006368">
    <property type="term" value="P:transcription elongation by RNA polymerase II"/>
    <property type="evidence" value="ECO:0007669"/>
    <property type="project" value="TreeGrafter"/>
</dbReference>
<organism evidence="3 4">
    <name type="scientific">Paucidesulfovibrio gracilis DSM 16080</name>
    <dbReference type="NCBI Taxonomy" id="1121449"/>
    <lineage>
        <taxon>Bacteria</taxon>
        <taxon>Pseudomonadati</taxon>
        <taxon>Thermodesulfobacteriota</taxon>
        <taxon>Desulfovibrionia</taxon>
        <taxon>Desulfovibrionales</taxon>
        <taxon>Desulfovibrionaceae</taxon>
        <taxon>Paucidesulfovibrio</taxon>
    </lineage>
</organism>
<dbReference type="Proteomes" id="UP000190027">
    <property type="component" value="Unassembled WGS sequence"/>
</dbReference>
<evidence type="ECO:0000313" key="3">
    <source>
        <dbReference type="EMBL" id="SKA73994.1"/>
    </source>
</evidence>
<dbReference type="Pfam" id="PF14559">
    <property type="entry name" value="TPR_19"/>
    <property type="match status" value="1"/>
</dbReference>
<sequence>MAKSKDSESKKKVDLSRRNFLMGFRRLKKQEPEEEAAPQASLDETYALLRDANLAFRDEEYEKARDLYKEFLMEEPRNADARLRLGRCLYKLGKFIQAKVEFERVLRERRDDKQAMLHLGLALARMNKPGKAAVIWQMYFDPEAIPVQREINVQLAFLESDDMEAPDGGTMADAVEAAMEEWTRQQS</sequence>
<keyword evidence="4" id="KW-1185">Reference proteome</keyword>
<dbReference type="SUPFAM" id="SSF48452">
    <property type="entry name" value="TPR-like"/>
    <property type="match status" value="1"/>
</dbReference>